<feature type="region of interest" description="Disordered" evidence="1">
    <location>
        <begin position="279"/>
        <end position="327"/>
    </location>
</feature>
<organism evidence="2 3">
    <name type="scientific">Monosiga brevicollis</name>
    <name type="common">Choanoflagellate</name>
    <dbReference type="NCBI Taxonomy" id="81824"/>
    <lineage>
        <taxon>Eukaryota</taxon>
        <taxon>Choanoflagellata</taxon>
        <taxon>Craspedida</taxon>
        <taxon>Salpingoecidae</taxon>
        <taxon>Monosiga</taxon>
    </lineage>
</organism>
<feature type="compositionally biased region" description="Polar residues" evidence="1">
    <location>
        <begin position="104"/>
        <end position="118"/>
    </location>
</feature>
<accession>A9UYS6</accession>
<gene>
    <name evidence="2" type="ORF">MONBRDRAFT_32322</name>
</gene>
<feature type="compositionally biased region" description="Low complexity" evidence="1">
    <location>
        <begin position="279"/>
        <end position="292"/>
    </location>
</feature>
<name>A9UYS6_MONBE</name>
<keyword evidence="3" id="KW-1185">Reference proteome</keyword>
<feature type="compositionally biased region" description="Low complexity" evidence="1">
    <location>
        <begin position="300"/>
        <end position="316"/>
    </location>
</feature>
<dbReference type="KEGG" id="mbr:MONBRDRAFT_32322"/>
<evidence type="ECO:0000313" key="2">
    <source>
        <dbReference type="EMBL" id="EDQ89656.1"/>
    </source>
</evidence>
<protein>
    <submittedName>
        <fullName evidence="2">Uncharacterized protein</fullName>
    </submittedName>
</protein>
<dbReference type="Proteomes" id="UP000001357">
    <property type="component" value="Unassembled WGS sequence"/>
</dbReference>
<dbReference type="InParanoid" id="A9UYS6"/>
<evidence type="ECO:0000256" key="1">
    <source>
        <dbReference type="SAM" id="MobiDB-lite"/>
    </source>
</evidence>
<feature type="compositionally biased region" description="Basic and acidic residues" evidence="1">
    <location>
        <begin position="62"/>
        <end position="71"/>
    </location>
</feature>
<dbReference type="RefSeq" id="XP_001745685.1">
    <property type="nucleotide sequence ID" value="XM_001745633.1"/>
</dbReference>
<dbReference type="AlphaFoldDB" id="A9UYS6"/>
<evidence type="ECO:0000313" key="3">
    <source>
        <dbReference type="Proteomes" id="UP000001357"/>
    </source>
</evidence>
<reference evidence="2 3" key="1">
    <citation type="journal article" date="2008" name="Nature">
        <title>The genome of the choanoflagellate Monosiga brevicollis and the origin of metazoans.</title>
        <authorList>
            <consortium name="JGI Sequencing"/>
            <person name="King N."/>
            <person name="Westbrook M.J."/>
            <person name="Young S.L."/>
            <person name="Kuo A."/>
            <person name="Abedin M."/>
            <person name="Chapman J."/>
            <person name="Fairclough S."/>
            <person name="Hellsten U."/>
            <person name="Isogai Y."/>
            <person name="Letunic I."/>
            <person name="Marr M."/>
            <person name="Pincus D."/>
            <person name="Putnam N."/>
            <person name="Rokas A."/>
            <person name="Wright K.J."/>
            <person name="Zuzow R."/>
            <person name="Dirks W."/>
            <person name="Good M."/>
            <person name="Goodstein D."/>
            <person name="Lemons D."/>
            <person name="Li W."/>
            <person name="Lyons J.B."/>
            <person name="Morris A."/>
            <person name="Nichols S."/>
            <person name="Richter D.J."/>
            <person name="Salamov A."/>
            <person name="Bork P."/>
            <person name="Lim W.A."/>
            <person name="Manning G."/>
            <person name="Miller W.T."/>
            <person name="McGinnis W."/>
            <person name="Shapiro H."/>
            <person name="Tjian R."/>
            <person name="Grigoriev I.V."/>
            <person name="Rokhsar D."/>
        </authorList>
    </citation>
    <scope>NUCLEOTIDE SEQUENCE [LARGE SCALE GENOMIC DNA]</scope>
    <source>
        <strain evidence="3">MX1 / ATCC 50154</strain>
    </source>
</reference>
<feature type="region of interest" description="Disordered" evidence="1">
    <location>
        <begin position="22"/>
        <end position="134"/>
    </location>
</feature>
<feature type="compositionally biased region" description="Basic residues" evidence="1">
    <location>
        <begin position="72"/>
        <end position="82"/>
    </location>
</feature>
<sequence length="458" mass="49572">MDYDNDDDSSDMELRELIAEEAALPISNRAEPPIPSPPHPKRTSVSKAQRSAKVAAQGRHGLNKDGDTEPSRRRRSSSRRRSTLSPPLQVADRGVSMRTLPTAAVTTASSLPATSQGPVHQKSPAGGVRGFVPSGGTLHMSSGGLLAAQPVTTLALADSGLASLAHHVLQATHGKPPLRPPTTQLDFVIATGENEAVVDQRAWSLDATVWTPELAQTVMKRFATRQDVGLEQFRSAALYCYYLSLELERFGPTLAWQALGLRGMEPLQSNLPATTATLQADASTATSSAKTATPRHKSRSTQSQTRHPSSTSSSSSVHHKSGGEVSKRPKLQCPICAGPGRPRGETGLCAVCYSGLYNDISKLSENTEPFALSNDRELDLAHLIEFLKTLRRPCTNRFACGTTEYRFDTPEKCTRCRSIAVVKALPRLSYRLLQKHGIHLLVNLHLKSRSGIDLTLLI</sequence>
<proteinExistence type="predicted"/>
<dbReference type="GeneID" id="5890917"/>
<dbReference type="EMBL" id="CH991550">
    <property type="protein sequence ID" value="EDQ89656.1"/>
    <property type="molecule type" value="Genomic_DNA"/>
</dbReference>